<name>A0AAW1UM48_9CUCU</name>
<sequence length="117" mass="13312">MSTNLADLTKYIAQVWSNAHTKTSTELNPADCGWYEDEGRFQFSWFSGNQLPELSNVILDDKSSSTTGTVYMVFAVNFINKFVIFTKDVYFTEEDVEDLLSDVESDFEDDDSESDSD</sequence>
<dbReference type="AlphaFoldDB" id="A0AAW1UM48"/>
<proteinExistence type="predicted"/>
<reference evidence="1 2" key="1">
    <citation type="submission" date="2023-03" db="EMBL/GenBank/DDBJ databases">
        <title>Genome insight into feeding habits of ladybird beetles.</title>
        <authorList>
            <person name="Li H.-S."/>
            <person name="Huang Y.-H."/>
            <person name="Pang H."/>
        </authorList>
    </citation>
    <scope>NUCLEOTIDE SEQUENCE [LARGE SCALE GENOMIC DNA]</scope>
    <source>
        <strain evidence="1">SYSU_2023b</strain>
        <tissue evidence="1">Whole body</tissue>
    </source>
</reference>
<dbReference type="Proteomes" id="UP001431783">
    <property type="component" value="Unassembled WGS sequence"/>
</dbReference>
<keyword evidence="2" id="KW-1185">Reference proteome</keyword>
<comment type="caution">
    <text evidence="1">The sequence shown here is derived from an EMBL/GenBank/DDBJ whole genome shotgun (WGS) entry which is preliminary data.</text>
</comment>
<evidence type="ECO:0000313" key="1">
    <source>
        <dbReference type="EMBL" id="KAK9884681.1"/>
    </source>
</evidence>
<gene>
    <name evidence="1" type="ORF">WA026_007524</name>
</gene>
<accession>A0AAW1UM48</accession>
<evidence type="ECO:0000313" key="2">
    <source>
        <dbReference type="Proteomes" id="UP001431783"/>
    </source>
</evidence>
<dbReference type="EMBL" id="JARQZJ010000093">
    <property type="protein sequence ID" value="KAK9884681.1"/>
    <property type="molecule type" value="Genomic_DNA"/>
</dbReference>
<organism evidence="1 2">
    <name type="scientific">Henosepilachna vigintioctopunctata</name>
    <dbReference type="NCBI Taxonomy" id="420089"/>
    <lineage>
        <taxon>Eukaryota</taxon>
        <taxon>Metazoa</taxon>
        <taxon>Ecdysozoa</taxon>
        <taxon>Arthropoda</taxon>
        <taxon>Hexapoda</taxon>
        <taxon>Insecta</taxon>
        <taxon>Pterygota</taxon>
        <taxon>Neoptera</taxon>
        <taxon>Endopterygota</taxon>
        <taxon>Coleoptera</taxon>
        <taxon>Polyphaga</taxon>
        <taxon>Cucujiformia</taxon>
        <taxon>Coccinelloidea</taxon>
        <taxon>Coccinellidae</taxon>
        <taxon>Epilachninae</taxon>
        <taxon>Epilachnini</taxon>
        <taxon>Henosepilachna</taxon>
    </lineage>
</organism>
<protein>
    <submittedName>
        <fullName evidence="1">Uncharacterized protein</fullName>
    </submittedName>
</protein>